<dbReference type="CDD" id="cd06594">
    <property type="entry name" value="GH31_glucosidase_YihQ"/>
    <property type="match status" value="1"/>
</dbReference>
<dbReference type="Pfam" id="PF01055">
    <property type="entry name" value="Glyco_hydro_31_2nd"/>
    <property type="match status" value="1"/>
</dbReference>
<keyword evidence="2" id="KW-0326">Glycosidase</keyword>
<dbReference type="CDD" id="cd14752">
    <property type="entry name" value="GH31_N"/>
    <property type="match status" value="1"/>
</dbReference>
<keyword evidence="2 5" id="KW-0378">Hydrolase</keyword>
<dbReference type="Pfam" id="PF21365">
    <property type="entry name" value="Glyco_hydro_31_3rd"/>
    <property type="match status" value="1"/>
</dbReference>
<dbReference type="RefSeq" id="WP_004616498.1">
    <property type="nucleotide sequence ID" value="NZ_ACXX02000001.1"/>
</dbReference>
<evidence type="ECO:0000259" key="4">
    <source>
        <dbReference type="Pfam" id="PF21365"/>
    </source>
</evidence>
<dbReference type="Proteomes" id="UP000003860">
    <property type="component" value="Unassembled WGS sequence"/>
</dbReference>
<dbReference type="InterPro" id="IPR044112">
    <property type="entry name" value="YihQ_TIM-like"/>
</dbReference>
<dbReference type="PANTHER" id="PTHR46959:SF2">
    <property type="entry name" value="SULFOQUINOVOSIDASE"/>
    <property type="match status" value="1"/>
</dbReference>
<dbReference type="STRING" id="588581.Cpap_4075"/>
<dbReference type="InterPro" id="IPR048395">
    <property type="entry name" value="Glyco_hydro_31_C"/>
</dbReference>
<evidence type="ECO:0000256" key="2">
    <source>
        <dbReference type="RuleBase" id="RU361185"/>
    </source>
</evidence>
<dbReference type="GO" id="GO:0005975">
    <property type="term" value="P:carbohydrate metabolic process"/>
    <property type="evidence" value="ECO:0007669"/>
    <property type="project" value="InterPro"/>
</dbReference>
<evidence type="ECO:0000256" key="1">
    <source>
        <dbReference type="ARBA" id="ARBA00007806"/>
    </source>
</evidence>
<dbReference type="InterPro" id="IPR013780">
    <property type="entry name" value="Glyco_hydro_b"/>
</dbReference>
<evidence type="ECO:0000313" key="6">
    <source>
        <dbReference type="Proteomes" id="UP000003860"/>
    </source>
</evidence>
<feature type="domain" description="Glycosyl hydrolase family 31 C-terminal" evidence="4">
    <location>
        <begin position="568"/>
        <end position="651"/>
    </location>
</feature>
<dbReference type="Gene3D" id="2.60.40.1180">
    <property type="entry name" value="Golgi alpha-mannosidase II"/>
    <property type="match status" value="1"/>
</dbReference>
<dbReference type="SUPFAM" id="SSF51011">
    <property type="entry name" value="Glycosyl hydrolase domain"/>
    <property type="match status" value="1"/>
</dbReference>
<dbReference type="InterPro" id="IPR052990">
    <property type="entry name" value="Sulfoquinovosidase_GH31"/>
</dbReference>
<dbReference type="SUPFAM" id="SSF51445">
    <property type="entry name" value="(Trans)glycosidases"/>
    <property type="match status" value="1"/>
</dbReference>
<proteinExistence type="inferred from homology"/>
<dbReference type="InterPro" id="IPR011013">
    <property type="entry name" value="Gal_mutarotase_sf_dom"/>
</dbReference>
<gene>
    <name evidence="5" type="ORF">Cpap_4075</name>
</gene>
<comment type="similarity">
    <text evidence="1 2">Belongs to the glycosyl hydrolase 31 family.</text>
</comment>
<evidence type="ECO:0000259" key="3">
    <source>
        <dbReference type="Pfam" id="PF01055"/>
    </source>
</evidence>
<sequence>MELVKLNDGFKLLYQDKCIIHHTAENPSIYIGYGNETVEMYRGNFDIKDYVIERYPLKSFTIQKINNGYSLNFENKLTANIKIEDNRFLMDFEKKDDKINRFWIRIDADENEKCFGCGEQMSYFNLRGRNFPLWTSEPGVGRDKTTYVTWRSDVENKAGGDYYNTNYPQPTYVSTKHYYLHVDSTAYADFNFKNKAFHELQIWEVPKQIRIEAAPTYIELLEKLTGFLGRQVELPDWIYNGAILGLQGGTERSFALVDRSLRNGIKVSGVWCQDWAGKRITSFGKRLNWNWKWNQEMYPELPEKIKEYKAKNIRFLAYNNPYLVKEGDLYKEGKEKGYFAKSLDGNDYLVDFGEFDCGVVDFTNPKAYEWFKELIKKHIIEFGIDGWMADFGEYLPTDLQLYNGSPAMIEHNHWPVLWAKCNYEALVETGKLGEIVYFMRAGGAGSQKYCTLLWAGDQSVDFSMHDGLVTVICGALSAAMSGCGLHHSDIGGYTSLFNNCRTKEVFLRWAEMAVFTPVMRTHEGNRPEENFQYYDDADTLEQFARLTEIYTMLAPYIKSLVSINAASGLPVQRPLFLHYENDEKTYDIQTEYLFGEDMLIAPVYLPDAREWEVYLPNDQWVHLWTGKEYEGGTVTVEAGMGFTPAFYKKNSKYASLFESIQKQYGIK</sequence>
<dbReference type="OrthoDB" id="176168at2"/>
<dbReference type="InterPro" id="IPR000322">
    <property type="entry name" value="Glyco_hydro_31_TIM"/>
</dbReference>
<reference evidence="5" key="1">
    <citation type="submission" date="2009-07" db="EMBL/GenBank/DDBJ databases">
        <authorList>
            <consortium name="US DOE Joint Genome Institute (JGI-PGF)"/>
            <person name="Lucas S."/>
            <person name="Copeland A."/>
            <person name="Lapidus A."/>
            <person name="Glavina del Rio T."/>
            <person name="Tice H."/>
            <person name="Bruce D."/>
            <person name="Goodwin L."/>
            <person name="Pitluck S."/>
            <person name="Larimer F."/>
            <person name="Land M.L."/>
            <person name="Mouttaki H."/>
            <person name="He Z."/>
            <person name="Zhou J."/>
            <person name="Hemme C.L."/>
        </authorList>
    </citation>
    <scope>NUCLEOTIDE SEQUENCE [LARGE SCALE GENOMIC DNA]</scope>
    <source>
        <strain evidence="5">DSM 2782</strain>
    </source>
</reference>
<dbReference type="Gene3D" id="2.60.40.1760">
    <property type="entry name" value="glycosyl hydrolase (family 31)"/>
    <property type="match status" value="1"/>
</dbReference>
<dbReference type="PANTHER" id="PTHR46959">
    <property type="entry name" value="SULFOQUINOVOSIDASE"/>
    <property type="match status" value="1"/>
</dbReference>
<dbReference type="eggNOG" id="COG1501">
    <property type="taxonomic scope" value="Bacteria"/>
</dbReference>
<reference evidence="5" key="2">
    <citation type="submission" date="2011-01" db="EMBL/GenBank/DDBJ databases">
        <title>The Non-contiguous Finished genome of Clostridium papyrosolvens.</title>
        <authorList>
            <person name="Lucas S."/>
            <person name="Copeland A."/>
            <person name="Lapidus A."/>
            <person name="Cheng J.-F."/>
            <person name="Goodwin L."/>
            <person name="Pitluck S."/>
            <person name="Misra M."/>
            <person name="Chertkov O."/>
            <person name="Detter J.C."/>
            <person name="Han C."/>
            <person name="Tapia R."/>
            <person name="Land M."/>
            <person name="Hauser L."/>
            <person name="Kyrpides N."/>
            <person name="Ivanova N."/>
            <person name="Pagani I."/>
            <person name="Mouttaki H."/>
            <person name="He Z."/>
            <person name="Zhou J."/>
            <person name="Hemme C.L."/>
            <person name="Woyke T."/>
        </authorList>
    </citation>
    <scope>NUCLEOTIDE SEQUENCE [LARGE SCALE GENOMIC DNA]</scope>
    <source>
        <strain evidence="5">DSM 2782</strain>
    </source>
</reference>
<organism evidence="5 6">
    <name type="scientific">Ruminiclostridium papyrosolvens DSM 2782</name>
    <dbReference type="NCBI Taxonomy" id="588581"/>
    <lineage>
        <taxon>Bacteria</taxon>
        <taxon>Bacillati</taxon>
        <taxon>Bacillota</taxon>
        <taxon>Clostridia</taxon>
        <taxon>Eubacteriales</taxon>
        <taxon>Oscillospiraceae</taxon>
        <taxon>Ruminiclostridium</taxon>
    </lineage>
</organism>
<dbReference type="AlphaFoldDB" id="F1T836"/>
<protein>
    <submittedName>
        <fullName evidence="5">Glycoside hydrolase family 31</fullName>
    </submittedName>
</protein>
<dbReference type="NCBIfam" id="NF007746">
    <property type="entry name" value="PRK10426.1"/>
    <property type="match status" value="1"/>
</dbReference>
<dbReference type="Gene3D" id="3.20.20.80">
    <property type="entry name" value="Glycosidases"/>
    <property type="match status" value="1"/>
</dbReference>
<dbReference type="GO" id="GO:0004553">
    <property type="term" value="F:hydrolase activity, hydrolyzing O-glycosyl compounds"/>
    <property type="evidence" value="ECO:0007669"/>
    <property type="project" value="InterPro"/>
</dbReference>
<evidence type="ECO:0000313" key="5">
    <source>
        <dbReference type="EMBL" id="EGD49634.1"/>
    </source>
</evidence>
<accession>F1T836</accession>
<dbReference type="SUPFAM" id="SSF74650">
    <property type="entry name" value="Galactose mutarotase-like"/>
    <property type="match status" value="1"/>
</dbReference>
<comment type="caution">
    <text evidence="5">The sequence shown here is derived from an EMBL/GenBank/DDBJ whole genome shotgun (WGS) entry which is preliminary data.</text>
</comment>
<dbReference type="GO" id="GO:0030246">
    <property type="term" value="F:carbohydrate binding"/>
    <property type="evidence" value="ECO:0007669"/>
    <property type="project" value="InterPro"/>
</dbReference>
<dbReference type="EMBL" id="ACXX02000001">
    <property type="protein sequence ID" value="EGD49634.1"/>
    <property type="molecule type" value="Genomic_DNA"/>
</dbReference>
<feature type="domain" description="Glycoside hydrolase family 31 TIM barrel" evidence="3">
    <location>
        <begin position="256"/>
        <end position="559"/>
    </location>
</feature>
<name>F1T836_9FIRM</name>
<keyword evidence="6" id="KW-1185">Reference proteome</keyword>
<dbReference type="InterPro" id="IPR017853">
    <property type="entry name" value="GH"/>
</dbReference>